<evidence type="ECO:0000313" key="1">
    <source>
        <dbReference type="EMBL" id="MBB1122788.1"/>
    </source>
</evidence>
<evidence type="ECO:0000313" key="2">
    <source>
        <dbReference type="Proteomes" id="UP000547628"/>
    </source>
</evidence>
<protein>
    <submittedName>
        <fullName evidence="1">Uncharacterized protein</fullName>
    </submittedName>
</protein>
<accession>A0A839H809</accession>
<comment type="caution">
    <text evidence="1">The sequence shown here is derived from an EMBL/GenBank/DDBJ whole genome shotgun (WGS) entry which is preliminary data.</text>
</comment>
<dbReference type="Proteomes" id="UP000547628">
    <property type="component" value="Unassembled WGS sequence"/>
</dbReference>
<name>A0A839H809_9LACO</name>
<organism evidence="1 2">
    <name type="scientific">Limosilactobacillus albertensis</name>
    <dbReference type="NCBI Taxonomy" id="2759752"/>
    <lineage>
        <taxon>Bacteria</taxon>
        <taxon>Bacillati</taxon>
        <taxon>Bacillota</taxon>
        <taxon>Bacilli</taxon>
        <taxon>Lactobacillales</taxon>
        <taxon>Lactobacillaceae</taxon>
        <taxon>Limosilactobacillus</taxon>
    </lineage>
</organism>
<proteinExistence type="predicted"/>
<dbReference type="AlphaFoldDB" id="A0A839H809"/>
<sequence length="60" mass="6848">MDYAANQAMINLHIDLKTYDEQDYFDLQRVLSTNKPAEEMQDAGDLVRRLGGKFGNAKLN</sequence>
<gene>
    <name evidence="1" type="ORF">H5S41_02235</name>
</gene>
<dbReference type="RefSeq" id="WP_182602085.1">
    <property type="nucleotide sequence ID" value="NZ_JACIVD010000048.1"/>
</dbReference>
<reference evidence="1 2" key="1">
    <citation type="submission" date="2020-07" db="EMBL/GenBank/DDBJ databases">
        <title>Description of Limosilactobacillus balticus sp. nov., Limosilactobacillus agrestis sp. nov., Limosilactobacillus albertensis sp. nov., Limosilactobacillus rudii sp. nov., Limosilactobacillus fastidiosus sp. nov., five novel Limosilactobacillus species isolated from the vertebrate gastrointestinal tract, and proposal of 6 subspecies of Limosilactobacillus reuteri adapted to the gastrointestinal tract of specific vertebrate hosts.</title>
        <authorList>
            <person name="Li F."/>
            <person name="Cheng C."/>
            <person name="Zheng J."/>
            <person name="Quevedo R.M."/>
            <person name="Li J."/>
            <person name="Roos S."/>
            <person name="Gaenzle M.G."/>
            <person name="Walter J."/>
        </authorList>
    </citation>
    <scope>NUCLEOTIDE SEQUENCE [LARGE SCALE GENOMIC DNA]</scope>
    <source>
        <strain evidence="1 2">Lr3000</strain>
    </source>
</reference>
<dbReference type="EMBL" id="JACIVD010000048">
    <property type="protein sequence ID" value="MBB1122788.1"/>
    <property type="molecule type" value="Genomic_DNA"/>
</dbReference>